<proteinExistence type="predicted"/>
<dbReference type="Pfam" id="PF05425">
    <property type="entry name" value="CopD"/>
    <property type="match status" value="1"/>
</dbReference>
<evidence type="ECO:0000256" key="9">
    <source>
        <dbReference type="SAM" id="Phobius"/>
    </source>
</evidence>
<dbReference type="GO" id="GO:0005886">
    <property type="term" value="C:plasma membrane"/>
    <property type="evidence" value="ECO:0007669"/>
    <property type="project" value="UniProtKB-SubCell"/>
</dbReference>
<dbReference type="InterPro" id="IPR032694">
    <property type="entry name" value="CopC/D"/>
</dbReference>
<evidence type="ECO:0000256" key="4">
    <source>
        <dbReference type="ARBA" id="ARBA00022723"/>
    </source>
</evidence>
<evidence type="ECO:0000259" key="11">
    <source>
        <dbReference type="Pfam" id="PF04234"/>
    </source>
</evidence>
<sequence>MTVLHRPAPAGARLAVLAALAALILLLAPAAPARAHAALLSTDPEDQAALDEAPTVITLHFSEPVQPVPDGVELIGTDGTTYVAAATANDRDVVVATGGLGDGRFFLNWRVTSADGHPIAGVLEFSVGDAPPPGATDDQAAQPVRWPVMALAALHYAGLLLFAGLLCFRIAIARGHRPPHPRHRLLRTAAATAIAATVLAVPVGALDAAGLPPSRIADVAAWSDLARAETILLAAATTLGLLTAYRCFTRGLRPAALTAASLALAAPALTGHTRTYDPGWLMTAADLVHLAAGAVWLGGLAGLAILLRTATDPAATAEVVARFSTWAAATLAALGASGVTMALVLHRTWSSLLESEHGIALLAKLDLVALAVALAAWNRYLLVPVVRKAAGDWAGLRRLRRVLLGEAAAVALAVAATGVMVNLSPAAPEPPPSEPVAITADLGPGTVNAVLDPGRAGENTLRFALYDAQALPLDPVEPPMVLASLPAQDFGPVQAAVELDPAGGYLAVLDLPLEGGWEIEFHVLAATDEHYIATAAVQVD</sequence>
<feature type="domain" description="CopC" evidence="11">
    <location>
        <begin position="36"/>
        <end position="127"/>
    </location>
</feature>
<dbReference type="PANTHER" id="PTHR34820">
    <property type="entry name" value="INNER MEMBRANE PROTEIN YEBZ"/>
    <property type="match status" value="1"/>
</dbReference>
<dbReference type="Pfam" id="PF04234">
    <property type="entry name" value="CopC"/>
    <property type="match status" value="1"/>
</dbReference>
<evidence type="ECO:0000256" key="7">
    <source>
        <dbReference type="ARBA" id="ARBA00023008"/>
    </source>
</evidence>
<dbReference type="GO" id="GO:0006825">
    <property type="term" value="P:copper ion transport"/>
    <property type="evidence" value="ECO:0007669"/>
    <property type="project" value="InterPro"/>
</dbReference>
<evidence type="ECO:0000256" key="1">
    <source>
        <dbReference type="ARBA" id="ARBA00004651"/>
    </source>
</evidence>
<evidence type="ECO:0000256" key="10">
    <source>
        <dbReference type="SAM" id="SignalP"/>
    </source>
</evidence>
<evidence type="ECO:0000256" key="6">
    <source>
        <dbReference type="ARBA" id="ARBA00022989"/>
    </source>
</evidence>
<accession>A0A1G6R3F8</accession>
<dbReference type="STRING" id="58114.SAMN05216270_101247"/>
<gene>
    <name evidence="13" type="ORF">SAMN05216270_101247</name>
</gene>
<dbReference type="PANTHER" id="PTHR34820:SF4">
    <property type="entry name" value="INNER MEMBRANE PROTEIN YEBZ"/>
    <property type="match status" value="1"/>
</dbReference>
<feature type="transmembrane region" description="Helical" evidence="9">
    <location>
        <begin position="255"/>
        <end position="275"/>
    </location>
</feature>
<feature type="transmembrane region" description="Helical" evidence="9">
    <location>
        <begin position="402"/>
        <end position="423"/>
    </location>
</feature>
<feature type="transmembrane region" description="Helical" evidence="9">
    <location>
        <begin position="357"/>
        <end position="381"/>
    </location>
</feature>
<dbReference type="InterPro" id="IPR008457">
    <property type="entry name" value="Cu-R_CopD_dom"/>
</dbReference>
<keyword evidence="3 9" id="KW-0812">Transmembrane</keyword>
<dbReference type="InterPro" id="IPR014755">
    <property type="entry name" value="Cu-Rt/internalin_Ig-like"/>
</dbReference>
<feature type="transmembrane region" description="Helical" evidence="9">
    <location>
        <begin position="153"/>
        <end position="173"/>
    </location>
</feature>
<feature type="chain" id="PRO_5011626084" evidence="10">
    <location>
        <begin position="38"/>
        <end position="540"/>
    </location>
</feature>
<keyword evidence="14" id="KW-1185">Reference proteome</keyword>
<evidence type="ECO:0000313" key="13">
    <source>
        <dbReference type="EMBL" id="SDC98605.1"/>
    </source>
</evidence>
<dbReference type="RefSeq" id="WP_091027322.1">
    <property type="nucleotide sequence ID" value="NZ_FNAD01000001.1"/>
</dbReference>
<dbReference type="Proteomes" id="UP000198949">
    <property type="component" value="Unassembled WGS sequence"/>
</dbReference>
<keyword evidence="5 10" id="KW-0732">Signal</keyword>
<dbReference type="InterPro" id="IPR007348">
    <property type="entry name" value="CopC_dom"/>
</dbReference>
<name>A0A1G6R3F8_9ACTN</name>
<evidence type="ECO:0000256" key="3">
    <source>
        <dbReference type="ARBA" id="ARBA00022692"/>
    </source>
</evidence>
<keyword evidence="2" id="KW-1003">Cell membrane</keyword>
<feature type="transmembrane region" description="Helical" evidence="9">
    <location>
        <begin position="185"/>
        <end position="205"/>
    </location>
</feature>
<dbReference type="AlphaFoldDB" id="A0A1G6R3F8"/>
<feature type="transmembrane region" description="Helical" evidence="9">
    <location>
        <begin position="319"/>
        <end position="345"/>
    </location>
</feature>
<dbReference type="SUPFAM" id="SSF81296">
    <property type="entry name" value="E set domains"/>
    <property type="match status" value="1"/>
</dbReference>
<feature type="transmembrane region" description="Helical" evidence="9">
    <location>
        <begin position="225"/>
        <end position="248"/>
    </location>
</feature>
<dbReference type="GO" id="GO:0042597">
    <property type="term" value="C:periplasmic space"/>
    <property type="evidence" value="ECO:0007669"/>
    <property type="project" value="InterPro"/>
</dbReference>
<dbReference type="GO" id="GO:0005507">
    <property type="term" value="F:copper ion binding"/>
    <property type="evidence" value="ECO:0007669"/>
    <property type="project" value="InterPro"/>
</dbReference>
<feature type="domain" description="Copper resistance protein D" evidence="12">
    <location>
        <begin position="318"/>
        <end position="419"/>
    </location>
</feature>
<keyword evidence="6 9" id="KW-1133">Transmembrane helix</keyword>
<reference evidence="14" key="1">
    <citation type="submission" date="2016-10" db="EMBL/GenBank/DDBJ databases">
        <authorList>
            <person name="Varghese N."/>
            <person name="Submissions S."/>
        </authorList>
    </citation>
    <scope>NUCLEOTIDE SEQUENCE [LARGE SCALE GENOMIC DNA]</scope>
    <source>
        <strain evidence="14">CGMCC 4.3516</strain>
    </source>
</reference>
<dbReference type="OrthoDB" id="5242236at2"/>
<dbReference type="EMBL" id="FNAD01000001">
    <property type="protein sequence ID" value="SDC98605.1"/>
    <property type="molecule type" value="Genomic_DNA"/>
</dbReference>
<feature type="signal peptide" evidence="10">
    <location>
        <begin position="1"/>
        <end position="37"/>
    </location>
</feature>
<keyword evidence="7" id="KW-0186">Copper</keyword>
<organism evidence="13 14">
    <name type="scientific">Glycomyces harbinensis</name>
    <dbReference type="NCBI Taxonomy" id="58114"/>
    <lineage>
        <taxon>Bacteria</taxon>
        <taxon>Bacillati</taxon>
        <taxon>Actinomycetota</taxon>
        <taxon>Actinomycetes</taxon>
        <taxon>Glycomycetales</taxon>
        <taxon>Glycomycetaceae</taxon>
        <taxon>Glycomyces</taxon>
    </lineage>
</organism>
<keyword evidence="8 9" id="KW-0472">Membrane</keyword>
<evidence type="ECO:0000256" key="8">
    <source>
        <dbReference type="ARBA" id="ARBA00023136"/>
    </source>
</evidence>
<protein>
    <submittedName>
        <fullName evidence="13">Copper transport protein</fullName>
    </submittedName>
</protein>
<dbReference type="GO" id="GO:0046688">
    <property type="term" value="P:response to copper ion"/>
    <property type="evidence" value="ECO:0007669"/>
    <property type="project" value="InterPro"/>
</dbReference>
<dbReference type="Gene3D" id="2.60.40.1220">
    <property type="match status" value="1"/>
</dbReference>
<feature type="transmembrane region" description="Helical" evidence="9">
    <location>
        <begin position="287"/>
        <end position="307"/>
    </location>
</feature>
<dbReference type="InterPro" id="IPR014756">
    <property type="entry name" value="Ig_E-set"/>
</dbReference>
<evidence type="ECO:0000256" key="2">
    <source>
        <dbReference type="ARBA" id="ARBA00022475"/>
    </source>
</evidence>
<evidence type="ECO:0000313" key="14">
    <source>
        <dbReference type="Proteomes" id="UP000198949"/>
    </source>
</evidence>
<evidence type="ECO:0000256" key="5">
    <source>
        <dbReference type="ARBA" id="ARBA00022729"/>
    </source>
</evidence>
<evidence type="ECO:0000259" key="12">
    <source>
        <dbReference type="Pfam" id="PF05425"/>
    </source>
</evidence>
<keyword evidence="4" id="KW-0479">Metal-binding</keyword>
<comment type="subcellular location">
    <subcellularLocation>
        <location evidence="1">Cell membrane</location>
        <topology evidence="1">Multi-pass membrane protein</topology>
    </subcellularLocation>
</comment>